<dbReference type="EMBL" id="VWXF01000009">
    <property type="protein sequence ID" value="NIF23556.1"/>
    <property type="molecule type" value="Genomic_DNA"/>
</dbReference>
<dbReference type="Pfam" id="PF10754">
    <property type="entry name" value="DUF2569"/>
    <property type="match status" value="1"/>
</dbReference>
<name>A0ABX0RDW6_9GAMM</name>
<reference evidence="2 3" key="1">
    <citation type="journal article" date="2019" name="bioRxiv">
        <title>Bacteria contribute to plant secondary compound degradation in a generalist herbivore system.</title>
        <authorList>
            <person name="Francoeur C.B."/>
            <person name="Khadempour L."/>
            <person name="Moreira-Soto R.D."/>
            <person name="Gotting K."/>
            <person name="Book A.J."/>
            <person name="Pinto-Tomas A.A."/>
            <person name="Keefover-Ring K."/>
            <person name="Currie C.R."/>
        </authorList>
    </citation>
    <scope>NUCLEOTIDE SEQUENCE [LARGE SCALE GENOMIC DNA]</scope>
    <source>
        <strain evidence="2">Acro-835</strain>
    </source>
</reference>
<feature type="transmembrane region" description="Helical" evidence="1">
    <location>
        <begin position="56"/>
        <end position="81"/>
    </location>
</feature>
<dbReference type="InterPro" id="IPR019690">
    <property type="entry name" value="DUF2569"/>
</dbReference>
<feature type="transmembrane region" description="Helical" evidence="1">
    <location>
        <begin position="12"/>
        <end position="36"/>
    </location>
</feature>
<feature type="transmembrane region" description="Helical" evidence="1">
    <location>
        <begin position="117"/>
        <end position="134"/>
    </location>
</feature>
<dbReference type="Proteomes" id="UP001515683">
    <property type="component" value="Unassembled WGS sequence"/>
</dbReference>
<keyword evidence="1" id="KW-0472">Membrane</keyword>
<feature type="transmembrane region" description="Helical" evidence="1">
    <location>
        <begin position="93"/>
        <end position="111"/>
    </location>
</feature>
<organism evidence="2 3">
    <name type="scientific">Candidatus Pantoea multigeneris</name>
    <dbReference type="NCBI Taxonomy" id="2608357"/>
    <lineage>
        <taxon>Bacteria</taxon>
        <taxon>Pseudomonadati</taxon>
        <taxon>Pseudomonadota</taxon>
        <taxon>Gammaproteobacteria</taxon>
        <taxon>Enterobacterales</taxon>
        <taxon>Erwiniaceae</taxon>
        <taxon>Pantoea</taxon>
    </lineage>
</organism>
<evidence type="ECO:0000256" key="1">
    <source>
        <dbReference type="SAM" id="Phobius"/>
    </source>
</evidence>
<sequence length="147" mass="16684">MNDSTHSPRIGGWLLLPLAWLIMTLLTTALVLALYLSRLADDQWRTQLFSLGGSALSYWLISLLTAAAIWAYSLFICWLFFKRSSRLPRHYIIWLLLTLVLAVKTFAFSPISDQRALQTLLLSLLAAAGFSAYFKRSKRVKATFTQP</sequence>
<proteinExistence type="predicted"/>
<evidence type="ECO:0000313" key="2">
    <source>
        <dbReference type="EMBL" id="NIF23556.1"/>
    </source>
</evidence>
<evidence type="ECO:0000313" key="3">
    <source>
        <dbReference type="Proteomes" id="UP001515683"/>
    </source>
</evidence>
<gene>
    <name evidence="2" type="ORF">F3J40_18420</name>
</gene>
<comment type="caution">
    <text evidence="2">The sequence shown here is derived from an EMBL/GenBank/DDBJ whole genome shotgun (WGS) entry which is preliminary data.</text>
</comment>
<protein>
    <submittedName>
        <fullName evidence="2">DUF2569 domain-containing protein</fullName>
    </submittedName>
</protein>
<accession>A0ABX0RDW6</accession>
<dbReference type="RefSeq" id="WP_017348902.1">
    <property type="nucleotide sequence ID" value="NZ_VWXF01000009.1"/>
</dbReference>
<keyword evidence="1" id="KW-0812">Transmembrane</keyword>
<keyword evidence="1" id="KW-1133">Transmembrane helix</keyword>
<keyword evidence="3" id="KW-1185">Reference proteome</keyword>